<gene>
    <name evidence="2" type="ORF">ON006_01845</name>
</gene>
<proteinExistence type="predicted"/>
<dbReference type="RefSeq" id="WP_244823410.1">
    <property type="nucleotide sequence ID" value="NZ_CP112998.1"/>
</dbReference>
<dbReference type="Gene3D" id="3.40.50.1010">
    <property type="entry name" value="5'-nuclease"/>
    <property type="match status" value="1"/>
</dbReference>
<name>A0A9E8NA40_9BACT</name>
<dbReference type="PANTHER" id="PTHR34610:SF3">
    <property type="entry name" value="SSL7007 PROTEIN"/>
    <property type="match status" value="1"/>
</dbReference>
<dbReference type="InterPro" id="IPR002850">
    <property type="entry name" value="PIN_toxin-like"/>
</dbReference>
<dbReference type="AlphaFoldDB" id="A0A9E8NA40"/>
<dbReference type="Pfam" id="PF13470">
    <property type="entry name" value="PIN_3"/>
    <property type="match status" value="1"/>
</dbReference>
<dbReference type="SUPFAM" id="SSF88723">
    <property type="entry name" value="PIN domain-like"/>
    <property type="match status" value="1"/>
</dbReference>
<dbReference type="Proteomes" id="UP001164653">
    <property type="component" value="Chromosome"/>
</dbReference>
<evidence type="ECO:0000313" key="3">
    <source>
        <dbReference type="Proteomes" id="UP001164653"/>
    </source>
</evidence>
<organism evidence="2 3">
    <name type="scientific">Dyadobacter pollutisoli</name>
    <dbReference type="NCBI Taxonomy" id="2910158"/>
    <lineage>
        <taxon>Bacteria</taxon>
        <taxon>Pseudomonadati</taxon>
        <taxon>Bacteroidota</taxon>
        <taxon>Cytophagia</taxon>
        <taxon>Cytophagales</taxon>
        <taxon>Spirosomataceae</taxon>
        <taxon>Dyadobacter</taxon>
    </lineage>
</organism>
<dbReference type="EMBL" id="CP112998">
    <property type="protein sequence ID" value="WAC12710.1"/>
    <property type="molecule type" value="Genomic_DNA"/>
</dbReference>
<dbReference type="NCBIfam" id="TIGR00305">
    <property type="entry name" value="putative toxin-antitoxin system toxin component, PIN family"/>
    <property type="match status" value="1"/>
</dbReference>
<evidence type="ECO:0000259" key="1">
    <source>
        <dbReference type="Pfam" id="PF13470"/>
    </source>
</evidence>
<dbReference type="PANTHER" id="PTHR34610">
    <property type="entry name" value="SSL7007 PROTEIN"/>
    <property type="match status" value="1"/>
</dbReference>
<protein>
    <submittedName>
        <fullName evidence="2">Toxin-antitoxin system toxin component, PIN family</fullName>
    </submittedName>
</protein>
<feature type="domain" description="PIN" evidence="1">
    <location>
        <begin position="2"/>
        <end position="109"/>
    </location>
</feature>
<sequence length="138" mass="15974">MKVVIDTNVLWVSISSRSTSHWIFKAILDGTLTLCVTTEILEEYAEIMDRKLGHNVSEAVLSTFDNLSNISFITRYYHWLAVKSDPDDDKFVDCFVASGAQYLVTEDNHFNVVKKLDFPKIKVVNISEFYRIFRSERL</sequence>
<dbReference type="KEGG" id="dpf:ON006_01845"/>
<dbReference type="InterPro" id="IPR002716">
    <property type="entry name" value="PIN_dom"/>
</dbReference>
<evidence type="ECO:0000313" key="2">
    <source>
        <dbReference type="EMBL" id="WAC12710.1"/>
    </source>
</evidence>
<keyword evidence="3" id="KW-1185">Reference proteome</keyword>
<accession>A0A9E8NA40</accession>
<reference evidence="2" key="1">
    <citation type="submission" date="2022-11" db="EMBL/GenBank/DDBJ databases">
        <title>Dyadobacter pollutisoli sp. nov., isolated from plastic dumped soil.</title>
        <authorList>
            <person name="Kim J.M."/>
            <person name="Kim K.R."/>
            <person name="Lee J.K."/>
            <person name="Hao L."/>
            <person name="Jeon C.O."/>
        </authorList>
    </citation>
    <scope>NUCLEOTIDE SEQUENCE</scope>
    <source>
        <strain evidence="2">U1</strain>
    </source>
</reference>
<dbReference type="InterPro" id="IPR029060">
    <property type="entry name" value="PIN-like_dom_sf"/>
</dbReference>